<accession>A0ACB8W3X8</accession>
<name>A0ACB8W3X8_9TELE</name>
<evidence type="ECO:0000313" key="2">
    <source>
        <dbReference type="Proteomes" id="UP000831701"/>
    </source>
</evidence>
<evidence type="ECO:0000313" key="1">
    <source>
        <dbReference type="EMBL" id="KAI3362365.1"/>
    </source>
</evidence>
<comment type="caution">
    <text evidence="1">The sequence shown here is derived from an EMBL/GenBank/DDBJ whole genome shotgun (WGS) entry which is preliminary data.</text>
</comment>
<sequence length="1270" mass="139693">MDHVQQKQISTDPCGPKVQPGPCAVIVGGPQLAIQEPPLISPSEALKKQSGLSPTQAAAPPLKVTDQMHSGQPKSGFTPATLVSISRPRPTALGTKPPPKTTRISANPSKEIDLIPVCIPGPQSANALPHSPTESSFSLHSPQSPHSPQSYASQPYLSPNPSRSSSLSPKPSLRPQPQSTPPPGSSTQTQVQSEKPGGESNDFRLHLVGGVEGLANISDSRFVNKEYEKFEKKNVDLDLSDIKTLLFKSQFSATLMKAISLRITAQIMSSFTLHCTALKPNAASPLFPSFERVYIITWNVGSAVPPDDITSLFGPNVSDGSVDMFIIGLQEVNSMINKRLKDVLFSDQWSDLCMDTLSPYGYVLVASQRMQGVLLLVFSKFCHLPFLRGVQTESTRTGLGGYWGNKGGVSARMTVFGHPVCFLNCHLPAHMRNLEQRMEDFESILQQQQFEGGAATGVLDHDVVFWFGDLNFRIEDYDIHVVKCAIDSNKLPLLWERDQLNMAKNTESILEGFMEGQLNFPPTYKFDVGTHTYDTSAKKRKPAWTDRILWRLRRTGSPVPTHNAALQRGLTSWLGGATKVTQHVYRSHMGYTISDHKPVSALFSLHFPFKVDMPLVELQVNKEWCKVSDATVRFTVAATYQRSSWDWVAIYKVGFRHHKDYQAYIWAKGEHATQVTFSEEDLPRDDCEYILGYYSNNMNSIVGLSTPIQIKIPVHSPTVRRSDSSDVSSEDDSTLVLLAPSSRSPSPKNGKHHHRHRRSRSPAVPALSSNPLPSLQGLSLCPRSKEGQVRSRSPCSTAKKERLVSPDAVQSPSISPLSPRSPVSPGGGVTAPEALIAAILGEHRPAQALFYRGGPGRDNTCTASYSGSELPSRKMNGHLNGFHNNPHDDEDCFLFTSESVGEGHPDKICDQISDAVLDAHLRQDPDAKVACETVAKTGMILLAGEITSRANVDYQKIVRDTIKHIGYDDSSKGFDHKTCNVLVALEQQSPDIAQGVHLDRKEEDVGAGDQGLMFGYATDETEECMPLTIILAHKLNAKMAELRRNGTLPWLRPDSKTQVTVQYRQDRGAMVPLHVHTIVISVQHDEGISLEEMRSCLKEQVVKAVVPSGFLTDDTIYHLQPSGRFVIGGPQGDAGLTGRKIIVDTYGGWGAHGGGAFSGKDYTKVDRSAAYAARWVAKSLVIAGLCRRVLVQVSYAIGVAHPLSVSIFHYGTSQKSERELLDIVMNNFDLRPGVIVRELDLKKPIYQCTAAYGHFGRDVFTWEVPKKLKY</sequence>
<protein>
    <submittedName>
        <fullName evidence="1">Uncharacterized protein</fullName>
    </submittedName>
</protein>
<reference evidence="1" key="1">
    <citation type="submission" date="2022-04" db="EMBL/GenBank/DDBJ databases">
        <title>Jade perch genome.</title>
        <authorList>
            <person name="Chao B."/>
        </authorList>
    </citation>
    <scope>NUCLEOTIDE SEQUENCE</scope>
    <source>
        <strain evidence="1">CB-2022</strain>
    </source>
</reference>
<organism evidence="1 2">
    <name type="scientific">Scortum barcoo</name>
    <name type="common">barcoo grunter</name>
    <dbReference type="NCBI Taxonomy" id="214431"/>
    <lineage>
        <taxon>Eukaryota</taxon>
        <taxon>Metazoa</taxon>
        <taxon>Chordata</taxon>
        <taxon>Craniata</taxon>
        <taxon>Vertebrata</taxon>
        <taxon>Euteleostomi</taxon>
        <taxon>Actinopterygii</taxon>
        <taxon>Neopterygii</taxon>
        <taxon>Teleostei</taxon>
        <taxon>Neoteleostei</taxon>
        <taxon>Acanthomorphata</taxon>
        <taxon>Eupercaria</taxon>
        <taxon>Centrarchiformes</taxon>
        <taxon>Terapontoidei</taxon>
        <taxon>Terapontidae</taxon>
        <taxon>Scortum</taxon>
    </lineage>
</organism>
<dbReference type="Proteomes" id="UP000831701">
    <property type="component" value="Chromosome 15"/>
</dbReference>
<keyword evidence="2" id="KW-1185">Reference proteome</keyword>
<dbReference type="EMBL" id="CM041545">
    <property type="protein sequence ID" value="KAI3362365.1"/>
    <property type="molecule type" value="Genomic_DNA"/>
</dbReference>
<proteinExistence type="predicted"/>
<gene>
    <name evidence="1" type="ORF">L3Q82_012667</name>
</gene>